<evidence type="ECO:0000313" key="2">
    <source>
        <dbReference type="EMBL" id="CAJ0591685.1"/>
    </source>
</evidence>
<sequence length="175" mass="19200">MSDVPGPSKYSEVDMEENEEEDGNTPNNTPSMDAFGEEVANPIQDLIDKLNEELEQLRKDAKEKEVNGGEESQGKPQQNRAATQILTSRAEDPTNGKPSAGAHATTTTEGGSARTSDGFAIEVSTCGKRQVQICLWILHPYVRYGLRCVRNHQRPQGEDEANAPLHTLFPTAHVK</sequence>
<feature type="compositionally biased region" description="Basic and acidic residues" evidence="1">
    <location>
        <begin position="46"/>
        <end position="67"/>
    </location>
</feature>
<feature type="region of interest" description="Disordered" evidence="1">
    <location>
        <begin position="1"/>
        <end position="115"/>
    </location>
</feature>
<reference evidence="2" key="1">
    <citation type="submission" date="2023-07" db="EMBL/GenBank/DDBJ databases">
        <authorList>
            <consortium name="CYATHOMIX"/>
        </authorList>
    </citation>
    <scope>NUCLEOTIDE SEQUENCE</scope>
    <source>
        <strain evidence="2">N/A</strain>
    </source>
</reference>
<gene>
    <name evidence="2" type="ORF">CYNAS_LOCUS3668</name>
</gene>
<comment type="caution">
    <text evidence="2">The sequence shown here is derived from an EMBL/GenBank/DDBJ whole genome shotgun (WGS) entry which is preliminary data.</text>
</comment>
<keyword evidence="3" id="KW-1185">Reference proteome</keyword>
<feature type="compositionally biased region" description="Low complexity" evidence="1">
    <location>
        <begin position="100"/>
        <end position="113"/>
    </location>
</feature>
<organism evidence="2 3">
    <name type="scientific">Cylicocyclus nassatus</name>
    <name type="common">Nematode worm</name>
    <dbReference type="NCBI Taxonomy" id="53992"/>
    <lineage>
        <taxon>Eukaryota</taxon>
        <taxon>Metazoa</taxon>
        <taxon>Ecdysozoa</taxon>
        <taxon>Nematoda</taxon>
        <taxon>Chromadorea</taxon>
        <taxon>Rhabditida</taxon>
        <taxon>Rhabditina</taxon>
        <taxon>Rhabditomorpha</taxon>
        <taxon>Strongyloidea</taxon>
        <taxon>Strongylidae</taxon>
        <taxon>Cylicocyclus</taxon>
    </lineage>
</organism>
<accession>A0AA36GKC3</accession>
<protein>
    <submittedName>
        <fullName evidence="2">Uncharacterized protein</fullName>
    </submittedName>
</protein>
<feature type="region of interest" description="Disordered" evidence="1">
    <location>
        <begin position="155"/>
        <end position="175"/>
    </location>
</feature>
<feature type="compositionally biased region" description="Acidic residues" evidence="1">
    <location>
        <begin position="13"/>
        <end position="23"/>
    </location>
</feature>
<evidence type="ECO:0000313" key="3">
    <source>
        <dbReference type="Proteomes" id="UP001176961"/>
    </source>
</evidence>
<proteinExistence type="predicted"/>
<evidence type="ECO:0000256" key="1">
    <source>
        <dbReference type="SAM" id="MobiDB-lite"/>
    </source>
</evidence>
<feature type="compositionally biased region" description="Polar residues" evidence="1">
    <location>
        <begin position="74"/>
        <end position="87"/>
    </location>
</feature>
<name>A0AA36GKC3_CYLNA</name>
<dbReference type="EMBL" id="CATQJL010000001">
    <property type="protein sequence ID" value="CAJ0591685.1"/>
    <property type="molecule type" value="Genomic_DNA"/>
</dbReference>
<dbReference type="AlphaFoldDB" id="A0AA36GKC3"/>
<dbReference type="Proteomes" id="UP001176961">
    <property type="component" value="Unassembled WGS sequence"/>
</dbReference>